<evidence type="ECO:0000256" key="1">
    <source>
        <dbReference type="ARBA" id="ARBA00004138"/>
    </source>
</evidence>
<accession>A0A0M0J562</accession>
<dbReference type="EMBL" id="JWZX01003370">
    <property type="protein sequence ID" value="KOO21353.1"/>
    <property type="molecule type" value="Genomic_DNA"/>
</dbReference>
<evidence type="ECO:0000313" key="8">
    <source>
        <dbReference type="Proteomes" id="UP000037460"/>
    </source>
</evidence>
<dbReference type="GO" id="GO:0005929">
    <property type="term" value="C:cilium"/>
    <property type="evidence" value="ECO:0007669"/>
    <property type="project" value="UniProtKB-SubCell"/>
</dbReference>
<comment type="subcellular location">
    <subcellularLocation>
        <location evidence="1">Cell projection</location>
        <location evidence="1">Cilium</location>
    </subcellularLocation>
    <subcellularLocation>
        <location evidence="2">Cytoplasm</location>
    </subcellularLocation>
</comment>
<gene>
    <name evidence="7" type="ORF">Ctob_002029</name>
</gene>
<protein>
    <recommendedName>
        <fullName evidence="6">BART domain-containing protein</fullName>
    </recommendedName>
</protein>
<evidence type="ECO:0000256" key="5">
    <source>
        <dbReference type="ARBA" id="ARBA00023273"/>
    </source>
</evidence>
<dbReference type="Pfam" id="PF11527">
    <property type="entry name" value="ARL2_Bind_BART"/>
    <property type="match status" value="1"/>
</dbReference>
<keyword evidence="5" id="KW-0966">Cell projection</keyword>
<dbReference type="GO" id="GO:0005737">
    <property type="term" value="C:cytoplasm"/>
    <property type="evidence" value="ECO:0007669"/>
    <property type="project" value="UniProtKB-SubCell"/>
</dbReference>
<evidence type="ECO:0000259" key="6">
    <source>
        <dbReference type="Pfam" id="PF11527"/>
    </source>
</evidence>
<organism evidence="7 8">
    <name type="scientific">Chrysochromulina tobinii</name>
    <dbReference type="NCBI Taxonomy" id="1460289"/>
    <lineage>
        <taxon>Eukaryota</taxon>
        <taxon>Haptista</taxon>
        <taxon>Haptophyta</taxon>
        <taxon>Prymnesiophyceae</taxon>
        <taxon>Prymnesiales</taxon>
        <taxon>Chrysochromulinaceae</taxon>
        <taxon>Chrysochromulina</taxon>
    </lineage>
</organism>
<evidence type="ECO:0000256" key="3">
    <source>
        <dbReference type="ARBA" id="ARBA00022490"/>
    </source>
</evidence>
<reference evidence="8" key="1">
    <citation type="journal article" date="2015" name="PLoS Genet.">
        <title>Genome Sequence and Transcriptome Analyses of Chrysochromulina tobin: Metabolic Tools for Enhanced Algal Fitness in the Prominent Order Prymnesiales (Haptophyceae).</title>
        <authorList>
            <person name="Hovde B.T."/>
            <person name="Deodato C.R."/>
            <person name="Hunsperger H.M."/>
            <person name="Ryken S.A."/>
            <person name="Yost W."/>
            <person name="Jha R.K."/>
            <person name="Patterson J."/>
            <person name="Monnat R.J. Jr."/>
            <person name="Barlow S.B."/>
            <person name="Starkenburg S.R."/>
            <person name="Cattolico R.A."/>
        </authorList>
    </citation>
    <scope>NUCLEOTIDE SEQUENCE</scope>
    <source>
        <strain evidence="8">CCMP291</strain>
    </source>
</reference>
<comment type="caution">
    <text evidence="7">The sequence shown here is derived from an EMBL/GenBank/DDBJ whole genome shotgun (WGS) entry which is preliminary data.</text>
</comment>
<feature type="domain" description="BART" evidence="6">
    <location>
        <begin position="53"/>
        <end position="167"/>
    </location>
</feature>
<keyword evidence="4" id="KW-0969">Cilium</keyword>
<dbReference type="Proteomes" id="UP000037460">
    <property type="component" value="Unassembled WGS sequence"/>
</dbReference>
<dbReference type="InterPro" id="IPR023379">
    <property type="entry name" value="BART_dom"/>
</dbReference>
<name>A0A0M0J562_9EUKA</name>
<keyword evidence="8" id="KW-1185">Reference proteome</keyword>
<evidence type="ECO:0000313" key="7">
    <source>
        <dbReference type="EMBL" id="KOO21353.1"/>
    </source>
</evidence>
<dbReference type="AlphaFoldDB" id="A0A0M0J562"/>
<dbReference type="Gene3D" id="1.20.1520.10">
    <property type="entry name" value="ADP-ribosylation factor-like 2-binding protein, domain"/>
    <property type="match status" value="1"/>
</dbReference>
<dbReference type="InterPro" id="IPR042541">
    <property type="entry name" value="BART_sf"/>
</dbReference>
<evidence type="ECO:0000256" key="2">
    <source>
        <dbReference type="ARBA" id="ARBA00004496"/>
    </source>
</evidence>
<keyword evidence="3" id="KW-0963">Cytoplasm</keyword>
<sequence length="174" mass="19644">MALLDVVVPPGVGSGETIEITDEGGRQHHATVPEGLREGDTFRVELEAECGTLMDAFETWFEREKIDDQIEEFIIRNAQHLDVTNAELEGGTDGEQSHNWWPIYEIYQETFEALLQQFLDSAGCSAEEFLAAAKDASGIAEMYTKWFLSLSSYEMFVECMMDEEKRQRGMVDGS</sequence>
<proteinExistence type="predicted"/>
<evidence type="ECO:0000256" key="4">
    <source>
        <dbReference type="ARBA" id="ARBA00023069"/>
    </source>
</evidence>